<proteinExistence type="predicted"/>
<organism evidence="1">
    <name type="scientific">hydrothermal vent metagenome</name>
    <dbReference type="NCBI Taxonomy" id="652676"/>
    <lineage>
        <taxon>unclassified sequences</taxon>
        <taxon>metagenomes</taxon>
        <taxon>ecological metagenomes</taxon>
    </lineage>
</organism>
<dbReference type="AlphaFoldDB" id="A0A3B0USI3"/>
<protein>
    <submittedName>
        <fullName evidence="1">Uncharacterized protein</fullName>
    </submittedName>
</protein>
<name>A0A3B0USI3_9ZZZZ</name>
<accession>A0A3B0USI3</accession>
<dbReference type="EMBL" id="UOEW01000045">
    <property type="protein sequence ID" value="VAW33868.1"/>
    <property type="molecule type" value="Genomic_DNA"/>
</dbReference>
<reference evidence="1" key="1">
    <citation type="submission" date="2018-06" db="EMBL/GenBank/DDBJ databases">
        <authorList>
            <person name="Zhirakovskaya E."/>
        </authorList>
    </citation>
    <scope>NUCLEOTIDE SEQUENCE</scope>
</reference>
<evidence type="ECO:0000313" key="1">
    <source>
        <dbReference type="EMBL" id="VAW33868.1"/>
    </source>
</evidence>
<sequence>MRASVRLQLLFGDSIMQVQFIVLFLLIPLLSYGETVTYYLQTNPENPQIVNVSADTSALGLFSLEQPRTLPFTGTVHLPEVQCVTASGHHKVDYGTSIKCQKIIWFIHFDKLGMQGVNDVSKQRNLFSAAGWWVLFEWGDIPRLKDHTDIQVCVNQASASLQSTCRAVPNLNQPPLVMAWGKVSAQKTEANIQFNIYIDQHKGLMNEESWSQLMEQYSYLQQLLATRQSPQKNIDIIWVGIDASLKTIGGATGNQAFISNYVVTNGKISQEHSSMLHWVSGHEIFHMLSISNYPLWISESLAQYYGYKSLGIIGIVVKSPIEDWQSGMNKTPHAGIGLYKANAMVVQNKDMSYYSLFYSKGAAFWQELDNALKQKETTLDAFISLLSAQNVTNAELSTKFVTAIENVLEEKQFSQLISKYL</sequence>
<gene>
    <name evidence="1" type="ORF">MNBD_GAMMA01-2031</name>
</gene>
<dbReference type="SUPFAM" id="SSF55486">
    <property type="entry name" value="Metalloproteases ('zincins'), catalytic domain"/>
    <property type="match status" value="1"/>
</dbReference>